<dbReference type="PROSITE" id="PS50931">
    <property type="entry name" value="HTH_LYSR"/>
    <property type="match status" value="1"/>
</dbReference>
<dbReference type="FunFam" id="1.10.10.10:FF:000001">
    <property type="entry name" value="LysR family transcriptional regulator"/>
    <property type="match status" value="1"/>
</dbReference>
<dbReference type="PRINTS" id="PR00039">
    <property type="entry name" value="HTHLYSR"/>
</dbReference>
<evidence type="ECO:0000256" key="1">
    <source>
        <dbReference type="ARBA" id="ARBA00009437"/>
    </source>
</evidence>
<reference evidence="6 7" key="1">
    <citation type="submission" date="2019-06" db="EMBL/GenBank/DDBJ databases">
        <title>Sorghum-associated microbial communities from plants grown in Nebraska, USA.</title>
        <authorList>
            <person name="Schachtman D."/>
        </authorList>
    </citation>
    <scope>NUCLEOTIDE SEQUENCE [LARGE SCALE GENOMIC DNA]</scope>
    <source>
        <strain evidence="6 7">2482</strain>
    </source>
</reference>
<organism evidence="6 7">
    <name type="scientific">Neobacillus bataviensis</name>
    <dbReference type="NCBI Taxonomy" id="220685"/>
    <lineage>
        <taxon>Bacteria</taxon>
        <taxon>Bacillati</taxon>
        <taxon>Bacillota</taxon>
        <taxon>Bacilli</taxon>
        <taxon>Bacillales</taxon>
        <taxon>Bacillaceae</taxon>
        <taxon>Neobacillus</taxon>
    </lineage>
</organism>
<dbReference type="GO" id="GO:0003700">
    <property type="term" value="F:DNA-binding transcription factor activity"/>
    <property type="evidence" value="ECO:0007669"/>
    <property type="project" value="InterPro"/>
</dbReference>
<dbReference type="GO" id="GO:0000976">
    <property type="term" value="F:transcription cis-regulatory region binding"/>
    <property type="evidence" value="ECO:0007669"/>
    <property type="project" value="TreeGrafter"/>
</dbReference>
<evidence type="ECO:0000313" key="7">
    <source>
        <dbReference type="Proteomes" id="UP000319671"/>
    </source>
</evidence>
<proteinExistence type="inferred from homology"/>
<keyword evidence="3 6" id="KW-0238">DNA-binding</keyword>
<evidence type="ECO:0000256" key="2">
    <source>
        <dbReference type="ARBA" id="ARBA00023015"/>
    </source>
</evidence>
<gene>
    <name evidence="6" type="ORF">FB550_10696</name>
</gene>
<dbReference type="SUPFAM" id="SSF46785">
    <property type="entry name" value="Winged helix' DNA-binding domain"/>
    <property type="match status" value="1"/>
</dbReference>
<dbReference type="SUPFAM" id="SSF53850">
    <property type="entry name" value="Periplasmic binding protein-like II"/>
    <property type="match status" value="1"/>
</dbReference>
<evidence type="ECO:0000256" key="4">
    <source>
        <dbReference type="ARBA" id="ARBA00023163"/>
    </source>
</evidence>
<accession>A0A561DCB3</accession>
<dbReference type="RefSeq" id="WP_144565596.1">
    <property type="nucleotide sequence ID" value="NZ_VIVN01000006.1"/>
</dbReference>
<dbReference type="InterPro" id="IPR036390">
    <property type="entry name" value="WH_DNA-bd_sf"/>
</dbReference>
<evidence type="ECO:0000259" key="5">
    <source>
        <dbReference type="PROSITE" id="PS50931"/>
    </source>
</evidence>
<dbReference type="Pfam" id="PF00126">
    <property type="entry name" value="HTH_1"/>
    <property type="match status" value="1"/>
</dbReference>
<name>A0A561DCB3_9BACI</name>
<comment type="similarity">
    <text evidence="1">Belongs to the LysR transcriptional regulatory family.</text>
</comment>
<dbReference type="AlphaFoldDB" id="A0A561DCB3"/>
<dbReference type="Pfam" id="PF03466">
    <property type="entry name" value="LysR_substrate"/>
    <property type="match status" value="1"/>
</dbReference>
<comment type="caution">
    <text evidence="6">The sequence shown here is derived from an EMBL/GenBank/DDBJ whole genome shotgun (WGS) entry which is preliminary data.</text>
</comment>
<keyword evidence="4" id="KW-0804">Transcription</keyword>
<feature type="domain" description="HTH lysR-type" evidence="5">
    <location>
        <begin position="1"/>
        <end position="57"/>
    </location>
</feature>
<dbReference type="Gene3D" id="1.10.10.10">
    <property type="entry name" value="Winged helix-like DNA-binding domain superfamily/Winged helix DNA-binding domain"/>
    <property type="match status" value="1"/>
</dbReference>
<evidence type="ECO:0000313" key="6">
    <source>
        <dbReference type="EMBL" id="TWE01044.1"/>
    </source>
</evidence>
<dbReference type="PANTHER" id="PTHR30126:SF39">
    <property type="entry name" value="HTH-TYPE TRANSCRIPTIONAL REGULATOR CYSL"/>
    <property type="match status" value="1"/>
</dbReference>
<dbReference type="Gene3D" id="3.40.190.290">
    <property type="match status" value="1"/>
</dbReference>
<keyword evidence="7" id="KW-1185">Reference proteome</keyword>
<dbReference type="Proteomes" id="UP000319671">
    <property type="component" value="Unassembled WGS sequence"/>
</dbReference>
<evidence type="ECO:0000256" key="3">
    <source>
        <dbReference type="ARBA" id="ARBA00023125"/>
    </source>
</evidence>
<dbReference type="InterPro" id="IPR005119">
    <property type="entry name" value="LysR_subst-bd"/>
</dbReference>
<dbReference type="EMBL" id="VIVN01000006">
    <property type="protein sequence ID" value="TWE01044.1"/>
    <property type="molecule type" value="Genomic_DNA"/>
</dbReference>
<protein>
    <submittedName>
        <fullName evidence="6">DNA-binding transcriptional LysR family regulator</fullName>
    </submittedName>
</protein>
<keyword evidence="2" id="KW-0805">Transcription regulation</keyword>
<dbReference type="InterPro" id="IPR036388">
    <property type="entry name" value="WH-like_DNA-bd_sf"/>
</dbReference>
<dbReference type="InterPro" id="IPR000847">
    <property type="entry name" value="LysR_HTH_N"/>
</dbReference>
<sequence length="291" mass="32989">MDQTLHVFITVAEQQNFTRAAEILHMTQPAVSNYIQNLERSMDTKLLERTNKFVRLNKAGEIVYHHAKNILGIYTRMENLLDDLKHTASGTLSIGSSYTYGEYILPYKIADLLKSYPQLNPNITIRNSNEIIELVMQHQIDVGIIEGDIKSEKIQITPFACDHLSITSASNHHLLNRHQISSFDLSLETWLIREEGSGTREMQEKGFQRLGFYPKKIMTFGSTQLIKESIEAGLGISLLSHSVITNELELGKLKLLDINGFPITRNFSVVTPKVKFQTKATQVFLELLVGN</sequence>
<dbReference type="PANTHER" id="PTHR30126">
    <property type="entry name" value="HTH-TYPE TRANSCRIPTIONAL REGULATOR"/>
    <property type="match status" value="1"/>
</dbReference>